<keyword evidence="2" id="KW-0349">Heme</keyword>
<keyword evidence="6" id="KW-0503">Monooxygenase</keyword>
<evidence type="ECO:0000256" key="1">
    <source>
        <dbReference type="ARBA" id="ARBA00004167"/>
    </source>
</evidence>
<dbReference type="PANTHER" id="PTHR47947:SF20">
    <property type="entry name" value="CYTOCHROME P450 FAMILY PROTEIN"/>
    <property type="match status" value="1"/>
</dbReference>
<dbReference type="EMBL" id="WHWC01000008">
    <property type="protein sequence ID" value="KAG8377492.1"/>
    <property type="molecule type" value="Genomic_DNA"/>
</dbReference>
<dbReference type="InterPro" id="IPR050651">
    <property type="entry name" value="Plant_Cytochrome_P450_Monoox"/>
</dbReference>
<organism evidence="8 9">
    <name type="scientific">Buddleja alternifolia</name>
    <dbReference type="NCBI Taxonomy" id="168488"/>
    <lineage>
        <taxon>Eukaryota</taxon>
        <taxon>Viridiplantae</taxon>
        <taxon>Streptophyta</taxon>
        <taxon>Embryophyta</taxon>
        <taxon>Tracheophyta</taxon>
        <taxon>Spermatophyta</taxon>
        <taxon>Magnoliopsida</taxon>
        <taxon>eudicotyledons</taxon>
        <taxon>Gunneridae</taxon>
        <taxon>Pentapetalae</taxon>
        <taxon>asterids</taxon>
        <taxon>lamiids</taxon>
        <taxon>Lamiales</taxon>
        <taxon>Scrophulariaceae</taxon>
        <taxon>Buddlejeae</taxon>
        <taxon>Buddleja</taxon>
    </lineage>
</organism>
<sequence>MGLTLSSILIFLVVLLFLLRYFLLKKQQSYTNKPPSPPSLPLIGHYHLVKEPLNQTLQALSAKYGGILSLQLGIRKVLVVTSPTAVEECFTKNDIIFANRPSTLSTKHFSYNNTTISIAPYGDHWRNLRRIAALEIFSPSRIAMFTSTRRRELMLLLNELLRDSKLGGGSTKVDLKSKFIELAFNVLSMTIAGKRYYGENVVDADGARRVRFIMREMLEHSGNTNLGDLLPFLQWIDFQGLEKRFASLIEKLDRFLQDLVNERRENFGLKGKLSGEKTMIDHLLSLQENEPEYYTNELIKGIILVWLQQRLAWWLVGFDLKVLILEVEGGGLQVVAGGGSWAGRRWS</sequence>
<dbReference type="SUPFAM" id="SSF48264">
    <property type="entry name" value="Cytochrome P450"/>
    <property type="match status" value="1"/>
</dbReference>
<dbReference type="Gene3D" id="1.10.630.10">
    <property type="entry name" value="Cytochrome P450"/>
    <property type="match status" value="1"/>
</dbReference>
<keyword evidence="7" id="KW-0812">Transmembrane</keyword>
<keyword evidence="4" id="KW-0560">Oxidoreductase</keyword>
<dbReference type="GO" id="GO:0004497">
    <property type="term" value="F:monooxygenase activity"/>
    <property type="evidence" value="ECO:0007669"/>
    <property type="project" value="UniProtKB-KW"/>
</dbReference>
<protein>
    <recommendedName>
        <fullName evidence="10">Cytochrome P450</fullName>
    </recommendedName>
</protein>
<gene>
    <name evidence="8" type="ORF">BUALT_Bualt08G0038500</name>
</gene>
<keyword evidence="7" id="KW-0472">Membrane</keyword>
<evidence type="ECO:0000256" key="3">
    <source>
        <dbReference type="ARBA" id="ARBA00022723"/>
    </source>
</evidence>
<evidence type="ECO:0000256" key="6">
    <source>
        <dbReference type="ARBA" id="ARBA00023033"/>
    </source>
</evidence>
<dbReference type="InterPro" id="IPR002401">
    <property type="entry name" value="Cyt_P450_E_grp-I"/>
</dbReference>
<reference evidence="8" key="1">
    <citation type="submission" date="2019-10" db="EMBL/GenBank/DDBJ databases">
        <authorList>
            <person name="Zhang R."/>
            <person name="Pan Y."/>
            <person name="Wang J."/>
            <person name="Ma R."/>
            <person name="Yu S."/>
        </authorList>
    </citation>
    <scope>NUCLEOTIDE SEQUENCE</scope>
    <source>
        <strain evidence="8">LA-IB0</strain>
        <tissue evidence="8">Leaf</tissue>
    </source>
</reference>
<dbReference type="GO" id="GO:0020037">
    <property type="term" value="F:heme binding"/>
    <property type="evidence" value="ECO:0007669"/>
    <property type="project" value="InterPro"/>
</dbReference>
<name>A0AAV6XBZ5_9LAMI</name>
<keyword evidence="7" id="KW-1133">Transmembrane helix</keyword>
<dbReference type="InterPro" id="IPR001128">
    <property type="entry name" value="Cyt_P450"/>
</dbReference>
<evidence type="ECO:0000256" key="7">
    <source>
        <dbReference type="SAM" id="Phobius"/>
    </source>
</evidence>
<evidence type="ECO:0000313" key="9">
    <source>
        <dbReference type="Proteomes" id="UP000826271"/>
    </source>
</evidence>
<evidence type="ECO:0000256" key="2">
    <source>
        <dbReference type="ARBA" id="ARBA00022617"/>
    </source>
</evidence>
<dbReference type="GO" id="GO:0005506">
    <property type="term" value="F:iron ion binding"/>
    <property type="evidence" value="ECO:0007669"/>
    <property type="project" value="InterPro"/>
</dbReference>
<dbReference type="PANTHER" id="PTHR47947">
    <property type="entry name" value="CYTOCHROME P450 82C3-RELATED"/>
    <property type="match status" value="1"/>
</dbReference>
<dbReference type="Pfam" id="PF00067">
    <property type="entry name" value="p450"/>
    <property type="match status" value="1"/>
</dbReference>
<dbReference type="InterPro" id="IPR036396">
    <property type="entry name" value="Cyt_P450_sf"/>
</dbReference>
<keyword evidence="3" id="KW-0479">Metal-binding</keyword>
<dbReference type="GO" id="GO:0016020">
    <property type="term" value="C:membrane"/>
    <property type="evidence" value="ECO:0007669"/>
    <property type="project" value="UniProtKB-SubCell"/>
</dbReference>
<dbReference type="GO" id="GO:0016705">
    <property type="term" value="F:oxidoreductase activity, acting on paired donors, with incorporation or reduction of molecular oxygen"/>
    <property type="evidence" value="ECO:0007669"/>
    <property type="project" value="InterPro"/>
</dbReference>
<dbReference type="Proteomes" id="UP000826271">
    <property type="component" value="Unassembled WGS sequence"/>
</dbReference>
<dbReference type="AlphaFoldDB" id="A0AAV6XBZ5"/>
<evidence type="ECO:0000313" key="8">
    <source>
        <dbReference type="EMBL" id="KAG8377492.1"/>
    </source>
</evidence>
<evidence type="ECO:0000256" key="5">
    <source>
        <dbReference type="ARBA" id="ARBA00023004"/>
    </source>
</evidence>
<accession>A0AAV6XBZ5</accession>
<keyword evidence="5" id="KW-0408">Iron</keyword>
<proteinExistence type="predicted"/>
<comment type="caution">
    <text evidence="8">The sequence shown here is derived from an EMBL/GenBank/DDBJ whole genome shotgun (WGS) entry which is preliminary data.</text>
</comment>
<keyword evidence="9" id="KW-1185">Reference proteome</keyword>
<dbReference type="PRINTS" id="PR00463">
    <property type="entry name" value="EP450I"/>
</dbReference>
<evidence type="ECO:0008006" key="10">
    <source>
        <dbReference type="Google" id="ProtNLM"/>
    </source>
</evidence>
<comment type="subcellular location">
    <subcellularLocation>
        <location evidence="1">Membrane</location>
        <topology evidence="1">Single-pass membrane protein</topology>
    </subcellularLocation>
</comment>
<feature type="transmembrane region" description="Helical" evidence="7">
    <location>
        <begin position="6"/>
        <end position="23"/>
    </location>
</feature>
<evidence type="ECO:0000256" key="4">
    <source>
        <dbReference type="ARBA" id="ARBA00023002"/>
    </source>
</evidence>